<feature type="chain" id="PRO_5047139750" evidence="2">
    <location>
        <begin position="23"/>
        <end position="513"/>
    </location>
</feature>
<dbReference type="Proteomes" id="UP001267290">
    <property type="component" value="Unassembled WGS sequence"/>
</dbReference>
<dbReference type="Pfam" id="PF01547">
    <property type="entry name" value="SBP_bac_1"/>
    <property type="match status" value="1"/>
</dbReference>
<dbReference type="SUPFAM" id="SSF53850">
    <property type="entry name" value="Periplasmic binding protein-like II"/>
    <property type="match status" value="1"/>
</dbReference>
<evidence type="ECO:0000313" key="4">
    <source>
        <dbReference type="EMBL" id="MDR6553175.1"/>
    </source>
</evidence>
<sequence length="513" mass="57624">MKRLKSMSLVLTSLLTASIMLSACGNNEKPNNAQSTASTSPKDAAIDTSKAVDLKMIMLGPKPADYDLVFGEINKILKQKVNATLQTEFLDWSDYKQKYPLKFAANEDFDLVFTANWSSYADQANKGGFLELKDDMLAKYAPITWKTIDKVKWDQAKVKGKLYMIPYNIPNEYKEKTIIYREDLREKYSLPPITDGASFAKYSDTIAKNEKGVTPFGATLGTVHTLDTLLLLQKNNWKQIDGTPFAFNANDATGKVFNIYDTPEFKELLTYYKTLAENGSWMRDVLTYKGSQTEDFKAGKIASYSHTLSAAASAVNAVKSLHPDWKVGIADIAPDSKKSNPISTQNGMSIHATSKFPERSLMVLDLLQNDKQLHDLVMYGIEGTHYSAVGNDQYMKLDKFASFNTFTNWGFQSTLNRTETTYPQAAKDIEAKWKPQVMHYKLETFVFDTSKVVNEVSNVSNVMTRYGLPLEYGLVKETDKGLTELTSQLKAANAEKIQTEIQNQINTFLAENK</sequence>
<keyword evidence="2" id="KW-0732">Signal</keyword>
<feature type="signal peptide" evidence="2">
    <location>
        <begin position="1"/>
        <end position="22"/>
    </location>
</feature>
<reference evidence="4 5" key="1">
    <citation type="submission" date="2023-07" db="EMBL/GenBank/DDBJ databases">
        <title>Sorghum-associated microbial communities from plants grown in Nebraska, USA.</title>
        <authorList>
            <person name="Schachtman D."/>
        </authorList>
    </citation>
    <scope>NUCLEOTIDE SEQUENCE [LARGE SCALE GENOMIC DNA]</scope>
    <source>
        <strain evidence="4 5">CC258</strain>
    </source>
</reference>
<gene>
    <name evidence="4" type="ORF">J2736_004382</name>
</gene>
<evidence type="ECO:0000256" key="2">
    <source>
        <dbReference type="SAM" id="SignalP"/>
    </source>
</evidence>
<dbReference type="PROSITE" id="PS51257">
    <property type="entry name" value="PROKAR_LIPOPROTEIN"/>
    <property type="match status" value="1"/>
</dbReference>
<keyword evidence="1" id="KW-0175">Coiled coil</keyword>
<dbReference type="InterPro" id="IPR006059">
    <property type="entry name" value="SBP"/>
</dbReference>
<organism evidence="4 5">
    <name type="scientific">Paenibacillus qinlingensis</name>
    <dbReference type="NCBI Taxonomy" id="1837343"/>
    <lineage>
        <taxon>Bacteria</taxon>
        <taxon>Bacillati</taxon>
        <taxon>Bacillota</taxon>
        <taxon>Bacilli</taxon>
        <taxon>Bacillales</taxon>
        <taxon>Paenibacillaceae</taxon>
        <taxon>Paenibacillus</taxon>
    </lineage>
</organism>
<dbReference type="InterPro" id="IPR050490">
    <property type="entry name" value="Bact_solute-bd_prot1"/>
</dbReference>
<dbReference type="Pfam" id="PF12010">
    <property type="entry name" value="DUF3502"/>
    <property type="match status" value="1"/>
</dbReference>
<proteinExistence type="predicted"/>
<keyword evidence="5" id="KW-1185">Reference proteome</keyword>
<evidence type="ECO:0000259" key="3">
    <source>
        <dbReference type="Pfam" id="PF12010"/>
    </source>
</evidence>
<dbReference type="PANTHER" id="PTHR43649:SF17">
    <property type="entry name" value="ABC TRANSPORTER SOLUTE BINDING PROTEIN-SUGAR TRANSPORT"/>
    <property type="match status" value="1"/>
</dbReference>
<dbReference type="PANTHER" id="PTHR43649">
    <property type="entry name" value="ARABINOSE-BINDING PROTEIN-RELATED"/>
    <property type="match status" value="1"/>
</dbReference>
<dbReference type="InterPro" id="IPR022627">
    <property type="entry name" value="DUF3502"/>
</dbReference>
<feature type="domain" description="DUF3502" evidence="3">
    <location>
        <begin position="443"/>
        <end position="510"/>
    </location>
</feature>
<feature type="coiled-coil region" evidence="1">
    <location>
        <begin position="475"/>
        <end position="502"/>
    </location>
</feature>
<evidence type="ECO:0000313" key="5">
    <source>
        <dbReference type="Proteomes" id="UP001267290"/>
    </source>
</evidence>
<accession>A0ABU1P0C7</accession>
<name>A0ABU1P0C7_9BACL</name>
<comment type="caution">
    <text evidence="4">The sequence shown here is derived from an EMBL/GenBank/DDBJ whole genome shotgun (WGS) entry which is preliminary data.</text>
</comment>
<protein>
    <submittedName>
        <fullName evidence="4">Aldouronate transport system substrate-binding protein</fullName>
    </submittedName>
</protein>
<dbReference type="EMBL" id="JAVDSB010000009">
    <property type="protein sequence ID" value="MDR6553175.1"/>
    <property type="molecule type" value="Genomic_DNA"/>
</dbReference>
<evidence type="ECO:0000256" key="1">
    <source>
        <dbReference type="SAM" id="Coils"/>
    </source>
</evidence>
<dbReference type="Gene3D" id="3.40.190.10">
    <property type="entry name" value="Periplasmic binding protein-like II"/>
    <property type="match status" value="2"/>
</dbReference>
<dbReference type="RefSeq" id="WP_310500659.1">
    <property type="nucleotide sequence ID" value="NZ_JAVDSB010000009.1"/>
</dbReference>